<accession>A0A1V9ZKN7</accession>
<evidence type="ECO:0000259" key="9">
    <source>
        <dbReference type="Pfam" id="PF04494"/>
    </source>
</evidence>
<protein>
    <submittedName>
        <fullName evidence="10">Transcription initiation factor TFIID subunit</fullName>
    </submittedName>
</protein>
<dbReference type="InterPro" id="IPR007582">
    <property type="entry name" value="TFIID_NTD2"/>
</dbReference>
<feature type="domain" description="TFIID subunit TAF5 NTD2" evidence="9">
    <location>
        <begin position="66"/>
        <end position="193"/>
    </location>
</feature>
<dbReference type="Gene3D" id="1.25.40.500">
    <property type="entry name" value="TFIID subunit TAF5, NTD2 domain"/>
    <property type="match status" value="1"/>
</dbReference>
<feature type="repeat" description="WD" evidence="7">
    <location>
        <begin position="600"/>
        <end position="641"/>
    </location>
</feature>
<keyword evidence="3" id="KW-0677">Repeat</keyword>
<dbReference type="InterPro" id="IPR019775">
    <property type="entry name" value="WD40_repeat_CS"/>
</dbReference>
<feature type="repeat" description="WD" evidence="7">
    <location>
        <begin position="516"/>
        <end position="557"/>
    </location>
</feature>
<dbReference type="OrthoDB" id="10266330at2759"/>
<dbReference type="InterPro" id="IPR020472">
    <property type="entry name" value="WD40_PAC1"/>
</dbReference>
<dbReference type="InterPro" id="IPR001680">
    <property type="entry name" value="WD40_rpt"/>
</dbReference>
<dbReference type="InterPro" id="IPR036322">
    <property type="entry name" value="WD40_repeat_dom_sf"/>
</dbReference>
<dbReference type="EMBL" id="JNBR01000082">
    <property type="protein sequence ID" value="OQR98548.1"/>
    <property type="molecule type" value="Genomic_DNA"/>
</dbReference>
<feature type="repeat" description="WD" evidence="7">
    <location>
        <begin position="558"/>
        <end position="599"/>
    </location>
</feature>
<evidence type="ECO:0000256" key="2">
    <source>
        <dbReference type="ARBA" id="ARBA00022574"/>
    </source>
</evidence>
<name>A0A1V9ZKN7_ACHHY</name>
<evidence type="ECO:0000256" key="1">
    <source>
        <dbReference type="ARBA" id="ARBA00004123"/>
    </source>
</evidence>
<dbReference type="InterPro" id="IPR037264">
    <property type="entry name" value="TFIID_NTD2_sf"/>
</dbReference>
<keyword evidence="5" id="KW-0804">Transcription</keyword>
<evidence type="ECO:0000256" key="6">
    <source>
        <dbReference type="ARBA" id="ARBA00023242"/>
    </source>
</evidence>
<sequence>MHAPPNMDDMVASYLTLRGYTGNGAAMNAMAMGRGPAQLQEFARNMGLSMDACAANHVLFHGMNKADPSAYDHAYSKLLQWIGNALDMYKLELHAIAFPLFVHCYLELVSKGFTEAAKEFYERHAKDHQRLHRIEIRQLGGVLTREHLTLNEYAKQVLHSKFQIQLSLLSFQLLHTFLSDYQMFLLLYILNERVSISVTSNHPSLVIQPCDSTLSLVDATESPMFQTSDDISREVESVPDENHIATQITAGAYDMHHMVTAAGGEPKPGRAGTLEDLHRIPIQWGVFPPRRAPKTNAQAGADGDGADGDGVTSPQNPDGDGVSQDTAADKAKSAQAKAVLLTAVATASHAVFQDVDMDDGSAVAKEVIVGPTPDRSTPFHAEILEKLVLRQPPDLVAEELQNVSARLELSSVQLPSALCYTVLNAYDHMNNVAFNSSGSVVGAACDDSTFRVWSQDGHALGGFGNHKDSTSATLRGHSGPVYGCAFTPDSRFALTSSADTTLRLWSLASRSNMVCYRAHSYPVWDVAMGPLGYYFASASMDRTARLWSTDRLQPLRIFAGHLSDVESVAFHPNHHYLATGSTDKSVRLWDVQSGQCLRVFTGHYGAVHTVAFSPNGRYLASAGEDAFVNVWDLHMGKRVDTLLGHTKAVYSLGFSQESSMLVSGSADHTVRLWDMHRLGVEAVSEKQLAVHVKQKRKTNVVAGSRALLKTFTTKQTPVVRVQFTPRNLLLVGGGFLQRSDDAAA</sequence>
<evidence type="ECO:0000256" key="4">
    <source>
        <dbReference type="ARBA" id="ARBA00023015"/>
    </source>
</evidence>
<dbReference type="GO" id="GO:0016251">
    <property type="term" value="F:RNA polymerase II general transcription initiation factor activity"/>
    <property type="evidence" value="ECO:0007669"/>
    <property type="project" value="TreeGrafter"/>
</dbReference>
<dbReference type="SMART" id="SM00320">
    <property type="entry name" value="WD40"/>
    <property type="match status" value="6"/>
</dbReference>
<feature type="repeat" description="WD" evidence="7">
    <location>
        <begin position="474"/>
        <end position="515"/>
    </location>
</feature>
<dbReference type="SUPFAM" id="SSF50978">
    <property type="entry name" value="WD40 repeat-like"/>
    <property type="match status" value="1"/>
</dbReference>
<dbReference type="CDD" id="cd08044">
    <property type="entry name" value="TAF5_NTD2"/>
    <property type="match status" value="1"/>
</dbReference>
<dbReference type="GO" id="GO:0003743">
    <property type="term" value="F:translation initiation factor activity"/>
    <property type="evidence" value="ECO:0007669"/>
    <property type="project" value="UniProtKB-KW"/>
</dbReference>
<keyword evidence="10" id="KW-0648">Protein biosynthesis</keyword>
<feature type="region of interest" description="Disordered" evidence="8">
    <location>
        <begin position="285"/>
        <end position="329"/>
    </location>
</feature>
<organism evidence="10 11">
    <name type="scientific">Achlya hypogyna</name>
    <name type="common">Oomycete</name>
    <name type="synonym">Protoachlya hypogyna</name>
    <dbReference type="NCBI Taxonomy" id="1202772"/>
    <lineage>
        <taxon>Eukaryota</taxon>
        <taxon>Sar</taxon>
        <taxon>Stramenopiles</taxon>
        <taxon>Oomycota</taxon>
        <taxon>Saprolegniomycetes</taxon>
        <taxon>Saprolegniales</taxon>
        <taxon>Achlyaceae</taxon>
        <taxon>Achlya</taxon>
    </lineage>
</organism>
<dbReference type="SUPFAM" id="SSF160897">
    <property type="entry name" value="Taf5 N-terminal domain-like"/>
    <property type="match status" value="1"/>
</dbReference>
<proteinExistence type="predicted"/>
<dbReference type="GO" id="GO:0005669">
    <property type="term" value="C:transcription factor TFIID complex"/>
    <property type="evidence" value="ECO:0007669"/>
    <property type="project" value="TreeGrafter"/>
</dbReference>
<keyword evidence="2 7" id="KW-0853">WD repeat</keyword>
<dbReference type="STRING" id="1202772.A0A1V9ZKN7"/>
<evidence type="ECO:0000256" key="5">
    <source>
        <dbReference type="ARBA" id="ARBA00023163"/>
    </source>
</evidence>
<dbReference type="PROSITE" id="PS50082">
    <property type="entry name" value="WD_REPEATS_2"/>
    <property type="match status" value="5"/>
</dbReference>
<evidence type="ECO:0000313" key="11">
    <source>
        <dbReference type="Proteomes" id="UP000243579"/>
    </source>
</evidence>
<dbReference type="Gene3D" id="2.130.10.10">
    <property type="entry name" value="YVTN repeat-like/Quinoprotein amine dehydrogenase"/>
    <property type="match status" value="3"/>
</dbReference>
<dbReference type="InterPro" id="IPR015943">
    <property type="entry name" value="WD40/YVTN_repeat-like_dom_sf"/>
</dbReference>
<evidence type="ECO:0000256" key="3">
    <source>
        <dbReference type="ARBA" id="ARBA00022737"/>
    </source>
</evidence>
<dbReference type="Proteomes" id="UP000243579">
    <property type="component" value="Unassembled WGS sequence"/>
</dbReference>
<keyword evidence="6" id="KW-0539">Nucleus</keyword>
<dbReference type="PROSITE" id="PS50294">
    <property type="entry name" value="WD_REPEATS_REGION"/>
    <property type="match status" value="5"/>
</dbReference>
<keyword evidence="11" id="KW-1185">Reference proteome</keyword>
<dbReference type="PRINTS" id="PR00320">
    <property type="entry name" value="GPROTEINBRPT"/>
</dbReference>
<comment type="caution">
    <text evidence="10">The sequence shown here is derived from an EMBL/GenBank/DDBJ whole genome shotgun (WGS) entry which is preliminary data.</text>
</comment>
<evidence type="ECO:0000313" key="10">
    <source>
        <dbReference type="EMBL" id="OQR98548.1"/>
    </source>
</evidence>
<feature type="repeat" description="WD" evidence="7">
    <location>
        <begin position="642"/>
        <end position="675"/>
    </location>
</feature>
<dbReference type="PANTHER" id="PTHR19879:SF1">
    <property type="entry name" value="CANNONBALL-RELATED"/>
    <property type="match status" value="1"/>
</dbReference>
<dbReference type="PANTHER" id="PTHR19879">
    <property type="entry name" value="TRANSCRIPTION INITIATION FACTOR TFIID"/>
    <property type="match status" value="1"/>
</dbReference>
<comment type="subcellular location">
    <subcellularLocation>
        <location evidence="1">Nucleus</location>
    </subcellularLocation>
</comment>
<dbReference type="GO" id="GO:0006367">
    <property type="term" value="P:transcription initiation at RNA polymerase II promoter"/>
    <property type="evidence" value="ECO:0007669"/>
    <property type="project" value="TreeGrafter"/>
</dbReference>
<dbReference type="Pfam" id="PF04494">
    <property type="entry name" value="TFIID_NTD2"/>
    <property type="match status" value="1"/>
</dbReference>
<keyword evidence="10" id="KW-0396">Initiation factor</keyword>
<gene>
    <name evidence="10" type="ORF">ACHHYP_08351</name>
</gene>
<evidence type="ECO:0000256" key="8">
    <source>
        <dbReference type="SAM" id="MobiDB-lite"/>
    </source>
</evidence>
<dbReference type="Pfam" id="PF00400">
    <property type="entry name" value="WD40"/>
    <property type="match status" value="6"/>
</dbReference>
<evidence type="ECO:0000256" key="7">
    <source>
        <dbReference type="PROSITE-ProRule" id="PRU00221"/>
    </source>
</evidence>
<dbReference type="CDD" id="cd00200">
    <property type="entry name" value="WD40"/>
    <property type="match status" value="1"/>
</dbReference>
<reference evidence="10 11" key="1">
    <citation type="journal article" date="2014" name="Genome Biol. Evol.">
        <title>The secreted proteins of Achlya hypogyna and Thraustotheca clavata identify the ancestral oomycete secretome and reveal gene acquisitions by horizontal gene transfer.</title>
        <authorList>
            <person name="Misner I."/>
            <person name="Blouin N."/>
            <person name="Leonard G."/>
            <person name="Richards T.A."/>
            <person name="Lane C.E."/>
        </authorList>
    </citation>
    <scope>NUCLEOTIDE SEQUENCE [LARGE SCALE GENOMIC DNA]</scope>
    <source>
        <strain evidence="10 11">ATCC 48635</strain>
    </source>
</reference>
<keyword evidence="4" id="KW-0805">Transcription regulation</keyword>
<dbReference type="PROSITE" id="PS00678">
    <property type="entry name" value="WD_REPEATS_1"/>
    <property type="match status" value="3"/>
</dbReference>
<dbReference type="AlphaFoldDB" id="A0A1V9ZKN7"/>